<comment type="caution">
    <text evidence="6">The sequence shown here is derived from an EMBL/GenBank/DDBJ whole genome shotgun (WGS) entry which is preliminary data.</text>
</comment>
<evidence type="ECO:0000256" key="2">
    <source>
        <dbReference type="ARBA" id="ARBA00022801"/>
    </source>
</evidence>
<proteinExistence type="predicted"/>
<dbReference type="OrthoDB" id="8435646at2"/>
<dbReference type="InterPro" id="IPR000157">
    <property type="entry name" value="TIR_dom"/>
</dbReference>
<sequence>MPVFISYSHSDSEFVDKFAAHLVKQNTHVWVDKWNLNVGDSIVSKVQEAIEESSALLVVLSKASVESEWCKKEINSGLMRELDEKKVIVLPILIDDCKIPLFLREKMYADFRTSFDKGLSLVADSLAKISNRDQSRVVTGEYHADWGMDWSVSDKGLLNIDFTIVEQAKDAPYTVLTQVSIYCNKDATARYEQYKNLGLDWFGRFLITTFITDAFKDKDIRFILENPKKHTQNVTIRDEKSNMEYTVTIVSRRLGEDTGKDILINISRYMADIAGYVKAITRPLTKAESALVGFILISR</sequence>
<protein>
    <recommendedName>
        <fullName evidence="1">ADP-ribosyl cyclase/cyclic ADP-ribose hydrolase</fullName>
        <ecNumber evidence="1">3.2.2.6</ecNumber>
    </recommendedName>
</protein>
<gene>
    <name evidence="6" type="ORF">C8N29_12518</name>
</gene>
<dbReference type="PANTHER" id="PTHR32009:SF39">
    <property type="entry name" value="TIR DOMAIN-CONTAINING PROTEIN"/>
    <property type="match status" value="1"/>
</dbReference>
<reference evidence="6 7" key="1">
    <citation type="submission" date="2018-04" db="EMBL/GenBank/DDBJ databases">
        <title>Genomic Encyclopedia of Archaeal and Bacterial Type Strains, Phase II (KMG-II): from individual species to whole genera.</title>
        <authorList>
            <person name="Goeker M."/>
        </authorList>
    </citation>
    <scope>NUCLEOTIDE SEQUENCE [LARGE SCALE GENOMIC DNA]</scope>
    <source>
        <strain evidence="6 7">DSM 5822</strain>
    </source>
</reference>
<accession>A0A2T5ITA0</accession>
<comment type="catalytic activity">
    <reaction evidence="4">
        <text>NAD(+) + H2O = ADP-D-ribose + nicotinamide + H(+)</text>
        <dbReference type="Rhea" id="RHEA:16301"/>
        <dbReference type="ChEBI" id="CHEBI:15377"/>
        <dbReference type="ChEBI" id="CHEBI:15378"/>
        <dbReference type="ChEBI" id="CHEBI:17154"/>
        <dbReference type="ChEBI" id="CHEBI:57540"/>
        <dbReference type="ChEBI" id="CHEBI:57967"/>
        <dbReference type="EC" id="3.2.2.6"/>
    </reaction>
    <physiologicalReaction direction="left-to-right" evidence="4">
        <dbReference type="Rhea" id="RHEA:16302"/>
    </physiologicalReaction>
</comment>
<keyword evidence="7" id="KW-1185">Reference proteome</keyword>
<dbReference type="RefSeq" id="WP_107866963.1">
    <property type="nucleotide sequence ID" value="NZ_QAON01000025.1"/>
</dbReference>
<evidence type="ECO:0000256" key="3">
    <source>
        <dbReference type="ARBA" id="ARBA00023027"/>
    </source>
</evidence>
<keyword evidence="3" id="KW-0520">NAD</keyword>
<dbReference type="Pfam" id="PF13676">
    <property type="entry name" value="TIR_2"/>
    <property type="match status" value="1"/>
</dbReference>
<organism evidence="6 7">
    <name type="scientific">Agitococcus lubricus</name>
    <dbReference type="NCBI Taxonomy" id="1077255"/>
    <lineage>
        <taxon>Bacteria</taxon>
        <taxon>Pseudomonadati</taxon>
        <taxon>Pseudomonadota</taxon>
        <taxon>Gammaproteobacteria</taxon>
        <taxon>Moraxellales</taxon>
        <taxon>Moraxellaceae</taxon>
        <taxon>Agitococcus</taxon>
    </lineage>
</organism>
<dbReference type="SMART" id="SM00255">
    <property type="entry name" value="TIR"/>
    <property type="match status" value="1"/>
</dbReference>
<dbReference type="SUPFAM" id="SSF52200">
    <property type="entry name" value="Toll/Interleukin receptor TIR domain"/>
    <property type="match status" value="1"/>
</dbReference>
<feature type="domain" description="TIR" evidence="5">
    <location>
        <begin position="1"/>
        <end position="130"/>
    </location>
</feature>
<dbReference type="AlphaFoldDB" id="A0A2T5ITA0"/>
<dbReference type="EMBL" id="QAON01000025">
    <property type="protein sequence ID" value="PTQ87073.1"/>
    <property type="molecule type" value="Genomic_DNA"/>
</dbReference>
<dbReference type="EC" id="3.2.2.6" evidence="1"/>
<dbReference type="PANTHER" id="PTHR32009">
    <property type="entry name" value="TMV RESISTANCE PROTEIN N-LIKE"/>
    <property type="match status" value="1"/>
</dbReference>
<evidence type="ECO:0000259" key="5">
    <source>
        <dbReference type="PROSITE" id="PS50104"/>
    </source>
</evidence>
<evidence type="ECO:0000256" key="1">
    <source>
        <dbReference type="ARBA" id="ARBA00011982"/>
    </source>
</evidence>
<evidence type="ECO:0000256" key="4">
    <source>
        <dbReference type="ARBA" id="ARBA00047304"/>
    </source>
</evidence>
<evidence type="ECO:0000313" key="7">
    <source>
        <dbReference type="Proteomes" id="UP000244223"/>
    </source>
</evidence>
<dbReference type="Proteomes" id="UP000244223">
    <property type="component" value="Unassembled WGS sequence"/>
</dbReference>
<dbReference type="Gene3D" id="3.40.50.10140">
    <property type="entry name" value="Toll/interleukin-1 receptor homology (TIR) domain"/>
    <property type="match status" value="1"/>
</dbReference>
<dbReference type="PROSITE" id="PS50104">
    <property type="entry name" value="TIR"/>
    <property type="match status" value="1"/>
</dbReference>
<name>A0A2T5ITA0_9GAMM</name>
<dbReference type="GO" id="GO:0061809">
    <property type="term" value="F:NAD+ nucleosidase activity, cyclic ADP-ribose generating"/>
    <property type="evidence" value="ECO:0007669"/>
    <property type="project" value="UniProtKB-EC"/>
</dbReference>
<keyword evidence="2" id="KW-0378">Hydrolase</keyword>
<dbReference type="InterPro" id="IPR035897">
    <property type="entry name" value="Toll_tir_struct_dom_sf"/>
</dbReference>
<dbReference type="GO" id="GO:0007165">
    <property type="term" value="P:signal transduction"/>
    <property type="evidence" value="ECO:0007669"/>
    <property type="project" value="InterPro"/>
</dbReference>
<evidence type="ECO:0000313" key="6">
    <source>
        <dbReference type="EMBL" id="PTQ87073.1"/>
    </source>
</evidence>